<organism evidence="13 14">
    <name type="scientific">Gaopeijia maritima</name>
    <dbReference type="NCBI Taxonomy" id="3119007"/>
    <lineage>
        <taxon>Bacteria</taxon>
        <taxon>Pseudomonadati</taxon>
        <taxon>Gemmatimonadota</taxon>
        <taxon>Longimicrobiia</taxon>
        <taxon>Gaopeijiales</taxon>
        <taxon>Gaopeijiaceae</taxon>
        <taxon>Gaopeijia</taxon>
    </lineage>
</organism>
<keyword evidence="4 9" id="KW-0812">Transmembrane</keyword>
<dbReference type="Proteomes" id="UP001484239">
    <property type="component" value="Unassembled WGS sequence"/>
</dbReference>
<evidence type="ECO:0000256" key="5">
    <source>
        <dbReference type="ARBA" id="ARBA00022927"/>
    </source>
</evidence>
<feature type="domain" description="SecDF P1 head subdomain" evidence="12">
    <location>
        <begin position="264"/>
        <end position="364"/>
    </location>
</feature>
<feature type="transmembrane region" description="Helical" evidence="9">
    <location>
        <begin position="411"/>
        <end position="433"/>
    </location>
</feature>
<comment type="caution">
    <text evidence="13">The sequence shown here is derived from an EMBL/GenBank/DDBJ whole genome shotgun (WGS) entry which is preliminary data.</text>
</comment>
<comment type="subcellular location">
    <subcellularLocation>
        <location evidence="1 9">Cell membrane</location>
        <topology evidence="1 9">Multi-pass membrane protein</topology>
    </subcellularLocation>
</comment>
<dbReference type="PANTHER" id="PTHR30081:SF1">
    <property type="entry name" value="PROTEIN TRANSLOCASE SUBUNIT SECD"/>
    <property type="match status" value="1"/>
</dbReference>
<dbReference type="EMBL" id="JBBHLI010000002">
    <property type="protein sequence ID" value="MEK9500446.1"/>
    <property type="molecule type" value="Genomic_DNA"/>
</dbReference>
<dbReference type="InterPro" id="IPR022813">
    <property type="entry name" value="SecD/SecF_arch_bac"/>
</dbReference>
<dbReference type="NCBIfam" id="TIGR01129">
    <property type="entry name" value="secD"/>
    <property type="match status" value="1"/>
</dbReference>
<keyword evidence="14" id="KW-1185">Reference proteome</keyword>
<dbReference type="PRINTS" id="PR00702">
    <property type="entry name" value="ACRIFLAVINRP"/>
</dbReference>
<evidence type="ECO:0000256" key="2">
    <source>
        <dbReference type="ARBA" id="ARBA00022448"/>
    </source>
</evidence>
<feature type="transmembrane region" description="Helical" evidence="9">
    <location>
        <begin position="515"/>
        <end position="538"/>
    </location>
</feature>
<dbReference type="Pfam" id="PF21760">
    <property type="entry name" value="SecD_1st"/>
    <property type="match status" value="1"/>
</dbReference>
<evidence type="ECO:0000256" key="4">
    <source>
        <dbReference type="ARBA" id="ARBA00022692"/>
    </source>
</evidence>
<name>A0ABU9E6R9_9BACT</name>
<dbReference type="PANTHER" id="PTHR30081">
    <property type="entry name" value="PROTEIN-EXPORT MEMBRANE PROTEIN SEC"/>
    <property type="match status" value="1"/>
</dbReference>
<feature type="domain" description="Protein export membrane protein SecD/SecF C-terminal" evidence="10">
    <location>
        <begin position="368"/>
        <end position="537"/>
    </location>
</feature>
<dbReference type="InterPro" id="IPR048634">
    <property type="entry name" value="SecD_SecF_C"/>
</dbReference>
<evidence type="ECO:0000256" key="3">
    <source>
        <dbReference type="ARBA" id="ARBA00022475"/>
    </source>
</evidence>
<evidence type="ECO:0000313" key="14">
    <source>
        <dbReference type="Proteomes" id="UP001484239"/>
    </source>
</evidence>
<protein>
    <recommendedName>
        <fullName evidence="9">Protein translocase subunit SecD</fullName>
    </recommendedName>
</protein>
<evidence type="ECO:0000313" key="13">
    <source>
        <dbReference type="EMBL" id="MEK9500446.1"/>
    </source>
</evidence>
<keyword evidence="8 9" id="KW-0472">Membrane</keyword>
<reference evidence="13 14" key="1">
    <citation type="submission" date="2024-02" db="EMBL/GenBank/DDBJ databases">
        <title>A novel Gemmatimonadota bacterium.</title>
        <authorList>
            <person name="Du Z.-J."/>
            <person name="Ye Y.-Q."/>
        </authorList>
    </citation>
    <scope>NUCLEOTIDE SEQUENCE [LARGE SCALE GENOMIC DNA]</scope>
    <source>
        <strain evidence="13 14">DH-20</strain>
    </source>
</reference>
<evidence type="ECO:0000259" key="11">
    <source>
        <dbReference type="Pfam" id="PF21760"/>
    </source>
</evidence>
<dbReference type="InterPro" id="IPR055344">
    <property type="entry name" value="SecD_SecF_C_bact"/>
</dbReference>
<evidence type="ECO:0000256" key="6">
    <source>
        <dbReference type="ARBA" id="ARBA00022989"/>
    </source>
</evidence>
<comment type="function">
    <text evidence="9">Part of the Sec protein translocase complex. Interacts with the SecYEG preprotein conducting channel. SecDF uses the proton motive force (PMF) to complete protein translocation after the ATP-dependent function of SecA.</text>
</comment>
<proteinExistence type="inferred from homology"/>
<dbReference type="NCBIfam" id="TIGR00916">
    <property type="entry name" value="2A0604s01"/>
    <property type="match status" value="1"/>
</dbReference>
<feature type="transmembrane region" description="Helical" evidence="9">
    <location>
        <begin position="479"/>
        <end position="503"/>
    </location>
</feature>
<gene>
    <name evidence="9 13" type="primary">secD</name>
    <name evidence="13" type="ORF">WI372_05615</name>
</gene>
<evidence type="ECO:0000256" key="8">
    <source>
        <dbReference type="ARBA" id="ARBA00023136"/>
    </source>
</evidence>
<dbReference type="Pfam" id="PF02355">
    <property type="entry name" value="SecD_SecF_C"/>
    <property type="match status" value="1"/>
</dbReference>
<dbReference type="InterPro" id="IPR054384">
    <property type="entry name" value="SecDF_P1_head"/>
</dbReference>
<dbReference type="InterPro" id="IPR001036">
    <property type="entry name" value="Acrflvin-R"/>
</dbReference>
<dbReference type="Pfam" id="PF22599">
    <property type="entry name" value="SecDF_P1_head"/>
    <property type="match status" value="1"/>
</dbReference>
<feature type="domain" description="Protein translocase subunit SecDF P1" evidence="11">
    <location>
        <begin position="66"/>
        <end position="124"/>
    </location>
</feature>
<feature type="transmembrane region" description="Helical" evidence="9">
    <location>
        <begin position="389"/>
        <end position="406"/>
    </location>
</feature>
<feature type="transmembrane region" description="Helical" evidence="9">
    <location>
        <begin position="439"/>
        <end position="458"/>
    </location>
</feature>
<keyword evidence="2 9" id="KW-0813">Transport</keyword>
<dbReference type="Gene3D" id="1.20.1640.10">
    <property type="entry name" value="Multidrug efflux transporter AcrB transmembrane domain"/>
    <property type="match status" value="1"/>
</dbReference>
<dbReference type="InterPro" id="IPR005791">
    <property type="entry name" value="SecD"/>
</dbReference>
<dbReference type="SUPFAM" id="SSF82866">
    <property type="entry name" value="Multidrug efflux transporter AcrB transmembrane domain"/>
    <property type="match status" value="1"/>
</dbReference>
<keyword evidence="7 9" id="KW-0811">Translocation</keyword>
<evidence type="ECO:0000256" key="7">
    <source>
        <dbReference type="ARBA" id="ARBA00023010"/>
    </source>
</evidence>
<dbReference type="Gene3D" id="3.30.70.3220">
    <property type="match status" value="1"/>
</dbReference>
<dbReference type="InterPro" id="IPR022646">
    <property type="entry name" value="SecD/SecF_CS"/>
</dbReference>
<feature type="transmembrane region" description="Helical" evidence="9">
    <location>
        <begin position="7"/>
        <end position="24"/>
    </location>
</feature>
<evidence type="ECO:0000256" key="9">
    <source>
        <dbReference type="HAMAP-Rule" id="MF_01463"/>
    </source>
</evidence>
<evidence type="ECO:0000259" key="12">
    <source>
        <dbReference type="Pfam" id="PF22599"/>
    </source>
</evidence>
<dbReference type="Gene3D" id="3.30.1360.200">
    <property type="match status" value="1"/>
</dbReference>
<keyword evidence="5 9" id="KW-0653">Protein transport</keyword>
<comment type="subunit">
    <text evidence="9">Forms a complex with SecF. Part of the essential Sec protein translocation apparatus which comprises SecA, SecYEG and auxiliary proteins SecDF. Other proteins may also be involved.</text>
</comment>
<evidence type="ECO:0000259" key="10">
    <source>
        <dbReference type="Pfam" id="PF02355"/>
    </source>
</evidence>
<dbReference type="Pfam" id="PF07549">
    <property type="entry name" value="Sec_GG"/>
    <property type="match status" value="1"/>
</dbReference>
<comment type="similarity">
    <text evidence="9">Belongs to the SecD/SecF family. SecD subfamily.</text>
</comment>
<dbReference type="RefSeq" id="WP_405286462.1">
    <property type="nucleotide sequence ID" value="NZ_JBBHLI010000002.1"/>
</dbReference>
<dbReference type="HAMAP" id="MF_01463_B">
    <property type="entry name" value="SecD_B"/>
    <property type="match status" value="1"/>
</dbReference>
<accession>A0ABU9E6R9</accession>
<keyword evidence="6 9" id="KW-1133">Transmembrane helix</keyword>
<evidence type="ECO:0000256" key="1">
    <source>
        <dbReference type="ARBA" id="ARBA00004651"/>
    </source>
</evidence>
<dbReference type="InterPro" id="IPR048631">
    <property type="entry name" value="SecD_1st"/>
</dbReference>
<keyword evidence="3 9" id="KW-1003">Cell membrane</keyword>
<sequence>MFKSVRGRLITVVIIALGAMWQLYSTHRDTGSPIKLGLDLQGGMHLVLEVDDSLGTLTPEARAAGIDQAEQVLRTRIDEFGVEEPLIQKSGAERLIVELAGISDPERARDIIQQAAFLEFKLVEVAALSEQQLARVDRAIVTSIGVDSLRALGRDVAGPTGDLAEVLFGGAEAGDSLASDSTAVADSAETAVQAEEAPNLRPFSSLLRIGGDAPGTYLVAEEDVETARMFLSMDAVQNALPRNLSLQWGNDRESQAARNYRRLFTLVDEAFMTGEYLEDAQAQRDPQFNQAIVNFQFNRAGGRLFSRFTGANVGEYLAIVLDGEVMSAPVIRDRIGASGQIEMTGAPIEEARDLALVLRAGALTTPLRIMEERTVGPSLGQDSIEQGEVAGIIGLVLVLVIMIGYYRMAGFLSIIALSVYLLLVMGGMAGMGATLTLPGIAGLILSVGMAVDANVLIFERIREELAAGRATRTAVDEGFGHALSAIVDANVTTLITALILFQFGTGPVRGFAVTLSIGIIASFFSAIYVTRTFFLLYLQGRKASDPISI</sequence>